<dbReference type="AlphaFoldDB" id="A0A9Y2AKK6"/>
<name>A0A9Y2AKK6_9FIRM</name>
<dbReference type="InterPro" id="IPR046748">
    <property type="entry name" value="HipA_2"/>
</dbReference>
<evidence type="ECO:0000313" key="3">
    <source>
        <dbReference type="Proteomes" id="UP001243623"/>
    </source>
</evidence>
<dbReference type="KEGG" id="sgbi:P3F81_06070"/>
<evidence type="ECO:0000313" key="2">
    <source>
        <dbReference type="EMBL" id="WIW71858.1"/>
    </source>
</evidence>
<sequence length="249" mass="29169">MLRGKKVLGNVGVGVTCPFFCEANDGNIYIVKTNKKNIPAQILISEFLGKFIGERLELIFPHSDLIDISQLKMNESFFSLQFASQYIPYVEYLNHDHFKKAINIKEMAGVILFDHIFHNPDRIMNRKNLLFSHLGHRIYAIDNSHLFKCSHWNNEVLKKLTKQVSVYQNHLYGVLLRNFLTKEDFYPYINRIKTISKNEILSIISQIPDEWEKGDFDLNYLIDFIITRFDNIEKIAEAILPKTKEEQLI</sequence>
<evidence type="ECO:0000259" key="1">
    <source>
        <dbReference type="Pfam" id="PF20613"/>
    </source>
</evidence>
<reference evidence="2" key="1">
    <citation type="submission" date="2023-03" db="EMBL/GenBank/DDBJ databases">
        <title>Selenobaculum gbiensis gen. nov. sp. nov., a new bacterium isolated from the gut microbiota of IBD patient.</title>
        <authorList>
            <person name="Yeo S."/>
            <person name="Park H."/>
            <person name="Huh C.S."/>
        </authorList>
    </citation>
    <scope>NUCLEOTIDE SEQUENCE</scope>
    <source>
        <strain evidence="2">ICN-92133</strain>
    </source>
</reference>
<dbReference type="RefSeq" id="WP_147668627.1">
    <property type="nucleotide sequence ID" value="NZ_CP120678.1"/>
</dbReference>
<organism evidence="2 3">
    <name type="scientific">Selenobaculum gibii</name>
    <dbReference type="NCBI Taxonomy" id="3054208"/>
    <lineage>
        <taxon>Bacteria</taxon>
        <taxon>Bacillati</taxon>
        <taxon>Bacillota</taxon>
        <taxon>Negativicutes</taxon>
        <taxon>Selenomonadales</taxon>
        <taxon>Selenomonadaceae</taxon>
        <taxon>Selenobaculum</taxon>
    </lineage>
</organism>
<gene>
    <name evidence="2" type="ORF">P3F81_06070</name>
</gene>
<proteinExistence type="predicted"/>
<dbReference type="Pfam" id="PF20613">
    <property type="entry name" value="HipA_2"/>
    <property type="match status" value="1"/>
</dbReference>
<keyword evidence="3" id="KW-1185">Reference proteome</keyword>
<feature type="domain" description="HipA-like kinase" evidence="1">
    <location>
        <begin position="6"/>
        <end position="227"/>
    </location>
</feature>
<accession>A0A9Y2AKK6</accession>
<dbReference type="EMBL" id="CP120678">
    <property type="protein sequence ID" value="WIW71858.1"/>
    <property type="molecule type" value="Genomic_DNA"/>
</dbReference>
<protein>
    <recommendedName>
        <fullName evidence="1">HipA-like kinase domain-containing protein</fullName>
    </recommendedName>
</protein>
<dbReference type="Proteomes" id="UP001243623">
    <property type="component" value="Chromosome"/>
</dbReference>